<evidence type="ECO:0000313" key="3">
    <source>
        <dbReference type="Proteomes" id="UP000789704"/>
    </source>
</evidence>
<name>A0A9N8RRQ6_9BURK</name>
<sequence>MRALERPPLMGGGPLERPRGYCDDIGSGQQWSGVR</sequence>
<evidence type="ECO:0000313" key="2">
    <source>
        <dbReference type="EMBL" id="CAG4887145.1"/>
    </source>
</evidence>
<dbReference type="Proteomes" id="UP000789704">
    <property type="component" value="Unassembled WGS sequence"/>
</dbReference>
<proteinExistence type="predicted"/>
<reference evidence="2" key="1">
    <citation type="submission" date="2021-04" db="EMBL/GenBank/DDBJ databases">
        <authorList>
            <person name="Vanwijnsberghe S."/>
        </authorList>
    </citation>
    <scope>NUCLEOTIDE SEQUENCE</scope>
    <source>
        <strain evidence="2">LMG 31841</strain>
    </source>
</reference>
<protein>
    <submittedName>
        <fullName evidence="2">Uncharacterized protein</fullName>
    </submittedName>
</protein>
<dbReference type="EMBL" id="CAJQZC010000001">
    <property type="protein sequence ID" value="CAG4887145.1"/>
    <property type="molecule type" value="Genomic_DNA"/>
</dbReference>
<comment type="caution">
    <text evidence="2">The sequence shown here is derived from an EMBL/GenBank/DDBJ whole genome shotgun (WGS) entry which is preliminary data.</text>
</comment>
<organism evidence="2 3">
    <name type="scientific">Paraburkholderia saeva</name>
    <dbReference type="NCBI Taxonomy" id="2777537"/>
    <lineage>
        <taxon>Bacteria</taxon>
        <taxon>Pseudomonadati</taxon>
        <taxon>Pseudomonadota</taxon>
        <taxon>Betaproteobacteria</taxon>
        <taxon>Burkholderiales</taxon>
        <taxon>Burkholderiaceae</taxon>
        <taxon>Paraburkholderia</taxon>
    </lineage>
</organism>
<dbReference type="AlphaFoldDB" id="A0A9N8RRQ6"/>
<gene>
    <name evidence="2" type="ORF">LMG31841_00348</name>
</gene>
<feature type="region of interest" description="Disordered" evidence="1">
    <location>
        <begin position="1"/>
        <end position="35"/>
    </location>
</feature>
<accession>A0A9N8RRQ6</accession>
<evidence type="ECO:0000256" key="1">
    <source>
        <dbReference type="SAM" id="MobiDB-lite"/>
    </source>
</evidence>
<keyword evidence="3" id="KW-1185">Reference proteome</keyword>